<dbReference type="InterPro" id="IPR015495">
    <property type="entry name" value="Myb_TF_plants"/>
</dbReference>
<dbReference type="PANTHER" id="PTHR47998:SF91">
    <property type="entry name" value="MYB-RELATED PROTEIN 308-LIKE"/>
    <property type="match status" value="1"/>
</dbReference>
<proteinExistence type="predicted"/>
<evidence type="ECO:0000313" key="12">
    <source>
        <dbReference type="EMBL" id="MBA0608316.1"/>
    </source>
</evidence>
<dbReference type="CDD" id="cd00167">
    <property type="entry name" value="SANT"/>
    <property type="match status" value="2"/>
</dbReference>
<feature type="domain" description="Myb-like" evidence="10">
    <location>
        <begin position="41"/>
        <end position="93"/>
    </location>
</feature>
<dbReference type="GO" id="GO:0030154">
    <property type="term" value="P:cell differentiation"/>
    <property type="evidence" value="ECO:0007669"/>
    <property type="project" value="TreeGrafter"/>
</dbReference>
<dbReference type="GO" id="GO:0000976">
    <property type="term" value="F:transcription cis-regulatory region binding"/>
    <property type="evidence" value="ECO:0007669"/>
    <property type="project" value="TreeGrafter"/>
</dbReference>
<dbReference type="SUPFAM" id="SSF46689">
    <property type="entry name" value="Homeodomain-like"/>
    <property type="match status" value="1"/>
</dbReference>
<evidence type="ECO:0000256" key="6">
    <source>
        <dbReference type="ARBA" id="ARBA00023163"/>
    </source>
</evidence>
<sequence length="283" mass="31970">MLIHVNTKQALSLSSISIDIVVSAGGRGFEYVEEHYPRPYLKGVNRGAWSVKEDQLLSNYINLHGEGQWRTLPQKAGLNRCGKSCRLRWMNYLRPGIKRGNISPDEEDLIIRLHRLLGNRWSLIAGRLPGRTDNEIKNYWNTILSKKLNADVSKKTSESEDMKSVGKYLSAGIITPVVPKATRCTKIFFSSDEVQHLKNDQCPPLSTPTDTDDGLTLESSKDDDVPDMDNALDYFGFSQNGIADGFENSNMLESDKLAPMFETKFNNDLSSLLEFEDDWTNFL</sequence>
<keyword evidence="6" id="KW-0804">Transcription</keyword>
<dbReference type="Proteomes" id="UP000593561">
    <property type="component" value="Unassembled WGS sequence"/>
</dbReference>
<dbReference type="PANTHER" id="PTHR47998">
    <property type="entry name" value="TRANSCRIPTION FACTOR MYB51-LIKE ISOFORM X1"/>
    <property type="match status" value="1"/>
</dbReference>
<dbReference type="FunFam" id="1.10.10.60:FF:000302">
    <property type="entry name" value="Transcription factor TT2"/>
    <property type="match status" value="1"/>
</dbReference>
<dbReference type="Pfam" id="PF00249">
    <property type="entry name" value="Myb_DNA-binding"/>
    <property type="match status" value="2"/>
</dbReference>
<keyword evidence="3" id="KW-0805">Transcription regulation</keyword>
<dbReference type="InterPro" id="IPR017930">
    <property type="entry name" value="Myb_dom"/>
</dbReference>
<comment type="caution">
    <text evidence="12">The sequence shown here is derived from an EMBL/GenBank/DDBJ whole genome shotgun (WGS) entry which is preliminary data.</text>
</comment>
<keyword evidence="7" id="KW-0539">Nucleus</keyword>
<keyword evidence="13" id="KW-1185">Reference proteome</keyword>
<keyword evidence="4" id="KW-0238">DNA-binding</keyword>
<feature type="domain" description="HTH myb-type" evidence="11">
    <location>
        <begin position="41"/>
        <end position="93"/>
    </location>
</feature>
<accession>A0A7J8R4K3</accession>
<evidence type="ECO:0000256" key="8">
    <source>
        <dbReference type="ARBA" id="ARBA00083772"/>
    </source>
</evidence>
<evidence type="ECO:0000256" key="7">
    <source>
        <dbReference type="ARBA" id="ARBA00023242"/>
    </source>
</evidence>
<evidence type="ECO:0000313" key="13">
    <source>
        <dbReference type="Proteomes" id="UP000593561"/>
    </source>
</evidence>
<dbReference type="EMBL" id="JABFAC010000003">
    <property type="protein sequence ID" value="MBA0608316.1"/>
    <property type="molecule type" value="Genomic_DNA"/>
</dbReference>
<feature type="domain" description="Myb-like" evidence="10">
    <location>
        <begin position="94"/>
        <end position="144"/>
    </location>
</feature>
<dbReference type="InterPro" id="IPR009057">
    <property type="entry name" value="Homeodomain-like_sf"/>
</dbReference>
<reference evidence="12 13" key="1">
    <citation type="journal article" date="2019" name="Genome Biol. Evol.">
        <title>Insights into the evolution of the New World diploid cottons (Gossypium, subgenus Houzingenia) based on genome sequencing.</title>
        <authorList>
            <person name="Grover C.E."/>
            <person name="Arick M.A. 2nd"/>
            <person name="Thrash A."/>
            <person name="Conover J.L."/>
            <person name="Sanders W.S."/>
            <person name="Peterson D.G."/>
            <person name="Frelichowski J.E."/>
            <person name="Scheffler J.A."/>
            <person name="Scheffler B.E."/>
            <person name="Wendel J.F."/>
        </authorList>
    </citation>
    <scope>NUCLEOTIDE SEQUENCE [LARGE SCALE GENOMIC DNA]</scope>
    <source>
        <strain evidence="12">27</strain>
        <tissue evidence="12">Leaf</tissue>
    </source>
</reference>
<dbReference type="FunFam" id="1.10.10.60:FF:000001">
    <property type="entry name" value="MYB-related transcription factor"/>
    <property type="match status" value="1"/>
</dbReference>
<feature type="region of interest" description="Disordered" evidence="9">
    <location>
        <begin position="199"/>
        <end position="224"/>
    </location>
</feature>
<evidence type="ECO:0000256" key="1">
    <source>
        <dbReference type="ARBA" id="ARBA00004123"/>
    </source>
</evidence>
<protein>
    <recommendedName>
        <fullName evidence="8">Myb-related protein 123</fullName>
    </recommendedName>
</protein>
<evidence type="ECO:0000256" key="2">
    <source>
        <dbReference type="ARBA" id="ARBA00022737"/>
    </source>
</evidence>
<keyword evidence="5" id="KW-0010">Activator</keyword>
<feature type="domain" description="HTH myb-type" evidence="11">
    <location>
        <begin position="94"/>
        <end position="148"/>
    </location>
</feature>
<evidence type="ECO:0000256" key="9">
    <source>
        <dbReference type="SAM" id="MobiDB-lite"/>
    </source>
</evidence>
<keyword evidence="2" id="KW-0677">Repeat</keyword>
<dbReference type="AlphaFoldDB" id="A0A7J8R4K3"/>
<comment type="subcellular location">
    <subcellularLocation>
        <location evidence="1">Nucleus</location>
    </subcellularLocation>
</comment>
<evidence type="ECO:0000256" key="5">
    <source>
        <dbReference type="ARBA" id="ARBA00023159"/>
    </source>
</evidence>
<evidence type="ECO:0000259" key="10">
    <source>
        <dbReference type="PROSITE" id="PS50090"/>
    </source>
</evidence>
<dbReference type="InterPro" id="IPR001005">
    <property type="entry name" value="SANT/Myb"/>
</dbReference>
<name>A0A7J8R4K3_GOSDV</name>
<dbReference type="SMART" id="SM00717">
    <property type="entry name" value="SANT"/>
    <property type="match status" value="2"/>
</dbReference>
<evidence type="ECO:0000256" key="4">
    <source>
        <dbReference type="ARBA" id="ARBA00023125"/>
    </source>
</evidence>
<dbReference type="GO" id="GO:0005634">
    <property type="term" value="C:nucleus"/>
    <property type="evidence" value="ECO:0007669"/>
    <property type="project" value="UniProtKB-SubCell"/>
</dbReference>
<dbReference type="Gene3D" id="1.10.10.60">
    <property type="entry name" value="Homeodomain-like"/>
    <property type="match status" value="2"/>
</dbReference>
<gene>
    <name evidence="12" type="ORF">Godav_020551</name>
</gene>
<organism evidence="12 13">
    <name type="scientific">Gossypium davidsonii</name>
    <name type="common">Davidson's cotton</name>
    <name type="synonym">Gossypium klotzschianum subsp. davidsonii</name>
    <dbReference type="NCBI Taxonomy" id="34287"/>
    <lineage>
        <taxon>Eukaryota</taxon>
        <taxon>Viridiplantae</taxon>
        <taxon>Streptophyta</taxon>
        <taxon>Embryophyta</taxon>
        <taxon>Tracheophyta</taxon>
        <taxon>Spermatophyta</taxon>
        <taxon>Magnoliopsida</taxon>
        <taxon>eudicotyledons</taxon>
        <taxon>Gunneridae</taxon>
        <taxon>Pentapetalae</taxon>
        <taxon>rosids</taxon>
        <taxon>malvids</taxon>
        <taxon>Malvales</taxon>
        <taxon>Malvaceae</taxon>
        <taxon>Malvoideae</taxon>
        <taxon>Gossypium</taxon>
    </lineage>
</organism>
<dbReference type="GO" id="GO:0006355">
    <property type="term" value="P:regulation of DNA-templated transcription"/>
    <property type="evidence" value="ECO:0007669"/>
    <property type="project" value="TreeGrafter"/>
</dbReference>
<dbReference type="PROSITE" id="PS51294">
    <property type="entry name" value="HTH_MYB"/>
    <property type="match status" value="2"/>
</dbReference>
<dbReference type="PROSITE" id="PS50090">
    <property type="entry name" value="MYB_LIKE"/>
    <property type="match status" value="2"/>
</dbReference>
<evidence type="ECO:0000259" key="11">
    <source>
        <dbReference type="PROSITE" id="PS51294"/>
    </source>
</evidence>
<evidence type="ECO:0000256" key="3">
    <source>
        <dbReference type="ARBA" id="ARBA00023015"/>
    </source>
</evidence>